<name>A0ACB8ABM5_9AGAM</name>
<feature type="non-terminal residue" evidence="1">
    <location>
        <position position="54"/>
    </location>
</feature>
<protein>
    <submittedName>
        <fullName evidence="1">Uncharacterized protein</fullName>
    </submittedName>
</protein>
<dbReference type="Proteomes" id="UP000790377">
    <property type="component" value="Unassembled WGS sequence"/>
</dbReference>
<gene>
    <name evidence="1" type="ORF">BJ138DRAFT_971299</name>
</gene>
<evidence type="ECO:0000313" key="2">
    <source>
        <dbReference type="Proteomes" id="UP000790377"/>
    </source>
</evidence>
<proteinExistence type="predicted"/>
<keyword evidence="2" id="KW-1185">Reference proteome</keyword>
<sequence>FHCLFGTVKLKTFKVLDVIIVSFPQLFADYLINDIVDVFRRGIESGANKRGQVL</sequence>
<dbReference type="EMBL" id="MU267710">
    <property type="protein sequence ID" value="KAH7910508.1"/>
    <property type="molecule type" value="Genomic_DNA"/>
</dbReference>
<evidence type="ECO:0000313" key="1">
    <source>
        <dbReference type="EMBL" id="KAH7910508.1"/>
    </source>
</evidence>
<reference evidence="1" key="1">
    <citation type="journal article" date="2021" name="New Phytol.">
        <title>Evolutionary innovations through gain and loss of genes in the ectomycorrhizal Boletales.</title>
        <authorList>
            <person name="Wu G."/>
            <person name="Miyauchi S."/>
            <person name="Morin E."/>
            <person name="Kuo A."/>
            <person name="Drula E."/>
            <person name="Varga T."/>
            <person name="Kohler A."/>
            <person name="Feng B."/>
            <person name="Cao Y."/>
            <person name="Lipzen A."/>
            <person name="Daum C."/>
            <person name="Hundley H."/>
            <person name="Pangilinan J."/>
            <person name="Johnson J."/>
            <person name="Barry K."/>
            <person name="LaButti K."/>
            <person name="Ng V."/>
            <person name="Ahrendt S."/>
            <person name="Min B."/>
            <person name="Choi I.G."/>
            <person name="Park H."/>
            <person name="Plett J.M."/>
            <person name="Magnuson J."/>
            <person name="Spatafora J.W."/>
            <person name="Nagy L.G."/>
            <person name="Henrissat B."/>
            <person name="Grigoriev I.V."/>
            <person name="Yang Z.L."/>
            <person name="Xu J."/>
            <person name="Martin F.M."/>
        </authorList>
    </citation>
    <scope>NUCLEOTIDE SEQUENCE</scope>
    <source>
        <strain evidence="1">ATCC 28755</strain>
    </source>
</reference>
<organism evidence="1 2">
    <name type="scientific">Hygrophoropsis aurantiaca</name>
    <dbReference type="NCBI Taxonomy" id="72124"/>
    <lineage>
        <taxon>Eukaryota</taxon>
        <taxon>Fungi</taxon>
        <taxon>Dikarya</taxon>
        <taxon>Basidiomycota</taxon>
        <taxon>Agaricomycotina</taxon>
        <taxon>Agaricomycetes</taxon>
        <taxon>Agaricomycetidae</taxon>
        <taxon>Boletales</taxon>
        <taxon>Coniophorineae</taxon>
        <taxon>Hygrophoropsidaceae</taxon>
        <taxon>Hygrophoropsis</taxon>
    </lineage>
</organism>
<comment type="caution">
    <text evidence="1">The sequence shown here is derived from an EMBL/GenBank/DDBJ whole genome shotgun (WGS) entry which is preliminary data.</text>
</comment>
<feature type="non-terminal residue" evidence="1">
    <location>
        <position position="1"/>
    </location>
</feature>
<accession>A0ACB8ABM5</accession>